<dbReference type="InterPro" id="IPR036551">
    <property type="entry name" value="Flavin_trans-like"/>
</dbReference>
<dbReference type="EMBL" id="JH767593">
    <property type="protein sequence ID" value="EON68084.1"/>
    <property type="molecule type" value="Genomic_DNA"/>
</dbReference>
<dbReference type="OMA" id="HVHVLDF"/>
<dbReference type="GO" id="GO:0015937">
    <property type="term" value="P:coenzyme A biosynthetic process"/>
    <property type="evidence" value="ECO:0007669"/>
    <property type="project" value="TreeGrafter"/>
</dbReference>
<keyword evidence="5" id="KW-1185">Reference proteome</keyword>
<dbReference type="PANTHER" id="PTHR14359:SF21">
    <property type="entry name" value="FLAVOPROTEIN DOMAIN-CONTAINING PROTEIN"/>
    <property type="match status" value="1"/>
</dbReference>
<dbReference type="STRING" id="1168221.R7Z243"/>
<dbReference type="GO" id="GO:0010181">
    <property type="term" value="F:FMN binding"/>
    <property type="evidence" value="ECO:0007669"/>
    <property type="project" value="TreeGrafter"/>
</dbReference>
<feature type="region of interest" description="Disordered" evidence="2">
    <location>
        <begin position="419"/>
        <end position="456"/>
    </location>
</feature>
<gene>
    <name evidence="4" type="ORF">W97_07232</name>
</gene>
<dbReference type="HOGENOM" id="CLU_019412_0_0_1"/>
<dbReference type="Proteomes" id="UP000016924">
    <property type="component" value="Unassembled WGS sequence"/>
</dbReference>
<name>R7Z243_CONA1</name>
<dbReference type="eggNOG" id="KOG0672">
    <property type="taxonomic scope" value="Eukaryota"/>
</dbReference>
<evidence type="ECO:0000313" key="4">
    <source>
        <dbReference type="EMBL" id="EON68084.1"/>
    </source>
</evidence>
<organism evidence="4 5">
    <name type="scientific">Coniosporium apollinis (strain CBS 100218)</name>
    <name type="common">Rock-inhabiting black yeast</name>
    <dbReference type="NCBI Taxonomy" id="1168221"/>
    <lineage>
        <taxon>Eukaryota</taxon>
        <taxon>Fungi</taxon>
        <taxon>Dikarya</taxon>
        <taxon>Ascomycota</taxon>
        <taxon>Pezizomycotina</taxon>
        <taxon>Dothideomycetes</taxon>
        <taxon>Dothideomycetes incertae sedis</taxon>
        <taxon>Coniosporium</taxon>
    </lineage>
</organism>
<dbReference type="PANTHER" id="PTHR14359">
    <property type="entry name" value="HOMO-OLIGOMERIC FLAVIN CONTAINING CYS DECARBOXYLASE FAMILY"/>
    <property type="match status" value="1"/>
</dbReference>
<feature type="domain" description="Flavoprotein" evidence="3">
    <location>
        <begin position="82"/>
        <end position="162"/>
    </location>
</feature>
<proteinExistence type="inferred from homology"/>
<dbReference type="OrthoDB" id="70387at2759"/>
<evidence type="ECO:0000259" key="3">
    <source>
        <dbReference type="Pfam" id="PF02441"/>
    </source>
</evidence>
<dbReference type="GeneID" id="19904543"/>
<dbReference type="Pfam" id="PF02441">
    <property type="entry name" value="Flavoprotein"/>
    <property type="match status" value="1"/>
</dbReference>
<dbReference type="RefSeq" id="XP_007783401.1">
    <property type="nucleotide sequence ID" value="XM_007785211.1"/>
</dbReference>
<feature type="compositionally biased region" description="Basic residues" evidence="2">
    <location>
        <begin position="445"/>
        <end position="455"/>
    </location>
</feature>
<dbReference type="GO" id="GO:0004633">
    <property type="term" value="F:phosphopantothenoylcysteine decarboxylase activity"/>
    <property type="evidence" value="ECO:0007669"/>
    <property type="project" value="TreeGrafter"/>
</dbReference>
<protein>
    <recommendedName>
        <fullName evidence="3">Flavoprotein domain-containing protein</fullName>
    </recommendedName>
</protein>
<evidence type="ECO:0000256" key="2">
    <source>
        <dbReference type="SAM" id="MobiDB-lite"/>
    </source>
</evidence>
<dbReference type="GO" id="GO:0071513">
    <property type="term" value="C:phosphopantothenoylcysteine decarboxylase complex"/>
    <property type="evidence" value="ECO:0007669"/>
    <property type="project" value="TreeGrafter"/>
</dbReference>
<dbReference type="Gene3D" id="3.40.50.1950">
    <property type="entry name" value="Flavin prenyltransferase-like"/>
    <property type="match status" value="1"/>
</dbReference>
<evidence type="ECO:0000256" key="1">
    <source>
        <dbReference type="ARBA" id="ARBA00038350"/>
    </source>
</evidence>
<comment type="similarity">
    <text evidence="1">Belongs to the HFCD (homooligomeric flavin containing Cys decarboxylase) superfamily.</text>
</comment>
<dbReference type="InterPro" id="IPR003382">
    <property type="entry name" value="Flavoprotein"/>
</dbReference>
<evidence type="ECO:0000313" key="5">
    <source>
        <dbReference type="Proteomes" id="UP000016924"/>
    </source>
</evidence>
<reference evidence="5" key="1">
    <citation type="submission" date="2012-06" db="EMBL/GenBank/DDBJ databases">
        <title>The genome sequence of Coniosporium apollinis CBS 100218.</title>
        <authorList>
            <consortium name="The Broad Institute Genome Sequencing Platform"/>
            <person name="Cuomo C."/>
            <person name="Gorbushina A."/>
            <person name="Noack S."/>
            <person name="Walker B."/>
            <person name="Young S.K."/>
            <person name="Zeng Q."/>
            <person name="Gargeya S."/>
            <person name="Fitzgerald M."/>
            <person name="Haas B."/>
            <person name="Abouelleil A."/>
            <person name="Alvarado L."/>
            <person name="Arachchi H.M."/>
            <person name="Berlin A.M."/>
            <person name="Chapman S.B."/>
            <person name="Goldberg J."/>
            <person name="Griggs A."/>
            <person name="Gujja S."/>
            <person name="Hansen M."/>
            <person name="Howarth C."/>
            <person name="Imamovic A."/>
            <person name="Larimer J."/>
            <person name="McCowan C."/>
            <person name="Montmayeur A."/>
            <person name="Murphy C."/>
            <person name="Neiman D."/>
            <person name="Pearson M."/>
            <person name="Priest M."/>
            <person name="Roberts A."/>
            <person name="Saif S."/>
            <person name="Shea T."/>
            <person name="Sisk P."/>
            <person name="Sykes S."/>
            <person name="Wortman J."/>
            <person name="Nusbaum C."/>
            <person name="Birren B."/>
        </authorList>
    </citation>
    <scope>NUCLEOTIDE SEQUENCE [LARGE SCALE GENOMIC DNA]</scope>
    <source>
        <strain evidence="5">CBS 100218</strain>
    </source>
</reference>
<sequence>MSPAENHGRPPHILVASACPVPLDLEVNIKERLLELGNVSLKFITNAVTCSGNDIWPTITHFRAGRQCRPLYRLKDAKHVQYEAAELCAWADMLILAPIDADNLAAMLQGRANNMVLEIIRSWDVSKKMFLVPGMSCSMWENPMTKKQLSKLRRKWNWVQVMQPQLWTFESNLVKPVPFDGLEEVVEAVQNQIDLMTIGHDIVPPVACSSQLAGSSRSTARNLPPELWSMVLDFTGDWELAKALGVFTTLPAPPEWRQASSKEGPQTLMQKIEWAVLTGTLDELKALLDTGPVPRWLSRSCVQVLMRFAMIPHLTYLETYHKDLFWATFGHSFLPDKSSSVFGKIELLDYWHTSPSFLAKEYTAEALDGASKAGFAHVLDWWHRSGLPLKYTEAALEQASSKGHLEVLEWWKNASTSESADASTEAHPSRSSTPAARAVDSAPKTHPRTPLRLKPGKSISLATQHADLPVLRWWAHSSIPFPHEDTITRLASHHGYVSVLDFWHEVRGEKLVFDNQVLVGATKMGHAAVLEWWKQSGLRVEYKTCDIEEALEDGVEGRKGEDVRRWWARNGLNLGVGTSEWMRTRVLAS</sequence>
<accession>R7Z243</accession>
<dbReference type="AlphaFoldDB" id="R7Z243"/>
<dbReference type="SUPFAM" id="SSF52507">
    <property type="entry name" value="Homo-oligomeric flavin-containing Cys decarboxylases, HFCD"/>
    <property type="match status" value="1"/>
</dbReference>